<name>A0A6J5MCK0_9CAUD</name>
<reference evidence="1" key="1">
    <citation type="submission" date="2020-04" db="EMBL/GenBank/DDBJ databases">
        <authorList>
            <person name="Chiriac C."/>
            <person name="Salcher M."/>
            <person name="Ghai R."/>
            <person name="Kavagutti S V."/>
        </authorList>
    </citation>
    <scope>NUCLEOTIDE SEQUENCE</scope>
</reference>
<dbReference type="EMBL" id="LR796429">
    <property type="protein sequence ID" value="CAB4144805.1"/>
    <property type="molecule type" value="Genomic_DNA"/>
</dbReference>
<evidence type="ECO:0000313" key="1">
    <source>
        <dbReference type="EMBL" id="CAB4144805.1"/>
    </source>
</evidence>
<sequence length="186" mass="20528">MTPKQTALNLWIHTSLSATEIGAEVGLNKNQIIGHMHREHKKVGAHTRGQFAAMSKGEMMKQPAIPRTPVKRAPLVALPVPVQLELPFPPTEGVEPPLEELVVVQPEPLASGRITLFDLRFGMCRDVTLDPEQPGGYYCAAQVRPGTSYCVDCHARLFVPPRYRVKGFYSEDSRFALKSLASGRAI</sequence>
<protein>
    <submittedName>
        <fullName evidence="1">GcrA cell cycle regulator</fullName>
    </submittedName>
</protein>
<accession>A0A6J5MCK0</accession>
<proteinExistence type="predicted"/>
<dbReference type="InterPro" id="IPR011681">
    <property type="entry name" value="GcrA"/>
</dbReference>
<organism evidence="1">
    <name type="scientific">uncultured Caudovirales phage</name>
    <dbReference type="NCBI Taxonomy" id="2100421"/>
    <lineage>
        <taxon>Viruses</taxon>
        <taxon>Duplodnaviria</taxon>
        <taxon>Heunggongvirae</taxon>
        <taxon>Uroviricota</taxon>
        <taxon>Caudoviricetes</taxon>
        <taxon>Peduoviridae</taxon>
        <taxon>Maltschvirus</taxon>
        <taxon>Maltschvirus maltsch</taxon>
    </lineage>
</organism>
<gene>
    <name evidence="1" type="ORF">UFOVP470_62</name>
</gene>
<dbReference type="Pfam" id="PF07750">
    <property type="entry name" value="GcrA"/>
    <property type="match status" value="1"/>
</dbReference>